<comment type="caution">
    <text evidence="3">The sequence shown here is derived from an EMBL/GenBank/DDBJ whole genome shotgun (WGS) entry which is preliminary data.</text>
</comment>
<evidence type="ECO:0000313" key="4">
    <source>
        <dbReference type="Proteomes" id="UP000644660"/>
    </source>
</evidence>
<sequence>MTALSSSYRALNAKYFLYLFSFISLCLLFFKSDDGTLKTDWLSKYTIDSYNREKTYYFPFSKRFKLPKYSYKKLEDNSIPDSGRVVEEHIIHYNLNYLSRTDIVNTNKVLVLTVVETYNEKYWSNLLNLSFDKQSLELGLMVLPTEEGDAVLKKLETKIKDIQGQKENGVFKKITILRANASPDYLTVGHDEIQKELIKRKYLATLKNELVTSTIGPEDRYILWLGSEITETPESLIEDLISVKKPVVTANIQKHQENIKEGVSYDYENSKTWIENGNWQLQLNTFPPNYVVMEGIGGVVTERVHINHLMEKENTKESHLSAIGMDSVSMACTLVQSDVHRDGAMFPNFPFYHFVDTEGFSKMVKRLNYNLFALPNYIVYHS</sequence>
<dbReference type="RefSeq" id="XP_041406901.1">
    <property type="nucleotide sequence ID" value="XM_041550967.1"/>
</dbReference>
<dbReference type="GeneID" id="64858086"/>
<accession>A0A8H2VGH6</accession>
<dbReference type="Gene3D" id="3.90.550.10">
    <property type="entry name" value="Spore Coat Polysaccharide Biosynthesis Protein SpsA, Chain A"/>
    <property type="match status" value="1"/>
</dbReference>
<dbReference type="OrthoDB" id="2405412at2759"/>
<evidence type="ECO:0000313" key="3">
    <source>
        <dbReference type="EMBL" id="CAB4255057.1"/>
    </source>
</evidence>
<evidence type="ECO:0000256" key="2">
    <source>
        <dbReference type="SAM" id="Phobius"/>
    </source>
</evidence>
<protein>
    <submittedName>
        <fullName evidence="3">Similar to Saccharomyces cerevisiae YPL050C MNN9 Subunit of Golgi mannosyltransferase complex also containing Anp1p</fullName>
    </submittedName>
</protein>
<dbReference type="Proteomes" id="UP000644660">
    <property type="component" value="Unassembled WGS sequence"/>
</dbReference>
<dbReference type="GO" id="GO:0000009">
    <property type="term" value="F:alpha-1,6-mannosyltransferase activity"/>
    <property type="evidence" value="ECO:0007669"/>
    <property type="project" value="TreeGrafter"/>
</dbReference>
<dbReference type="EMBL" id="CAEFZW010000005">
    <property type="protein sequence ID" value="CAB4255057.1"/>
    <property type="molecule type" value="Genomic_DNA"/>
</dbReference>
<dbReference type="InterPro" id="IPR029044">
    <property type="entry name" value="Nucleotide-diphossugar_trans"/>
</dbReference>
<evidence type="ECO:0000256" key="1">
    <source>
        <dbReference type="ARBA" id="ARBA00037964"/>
    </source>
</evidence>
<dbReference type="GO" id="GO:0000032">
    <property type="term" value="P:cell wall mannoprotein biosynthetic process"/>
    <property type="evidence" value="ECO:0007669"/>
    <property type="project" value="TreeGrafter"/>
</dbReference>
<keyword evidence="4" id="KW-1185">Reference proteome</keyword>
<keyword evidence="3" id="KW-0808">Transferase</keyword>
<dbReference type="AlphaFoldDB" id="A0A8H2VGH6"/>
<name>A0A8H2VGH6_9SACH</name>
<keyword evidence="2" id="KW-0472">Membrane</keyword>
<gene>
    <name evidence="3" type="ORF">KABA2_05S07392</name>
</gene>
<dbReference type="Pfam" id="PF03452">
    <property type="entry name" value="Anp1"/>
    <property type="match status" value="1"/>
</dbReference>
<keyword evidence="2" id="KW-1133">Transmembrane helix</keyword>
<keyword evidence="2" id="KW-0812">Transmembrane</keyword>
<proteinExistence type="inferred from homology"/>
<dbReference type="InterPro" id="IPR052086">
    <property type="entry name" value="Mannan_Polymerase_Subunit"/>
</dbReference>
<comment type="similarity">
    <text evidence="1">Belongs to the ANP1/MMN9/VAN1 family.</text>
</comment>
<reference evidence="3 4" key="1">
    <citation type="submission" date="2020-05" db="EMBL/GenBank/DDBJ databases">
        <authorList>
            <person name="Casaregola S."/>
            <person name="Devillers H."/>
            <person name="Grondin C."/>
        </authorList>
    </citation>
    <scope>NUCLEOTIDE SEQUENCE [LARGE SCALE GENOMIC DNA]</scope>
    <source>
        <strain evidence="3 4">CLIB 1767</strain>
    </source>
</reference>
<feature type="transmembrane region" description="Helical" evidence="2">
    <location>
        <begin position="12"/>
        <end position="30"/>
    </location>
</feature>
<dbReference type="PANTHER" id="PTHR43083:SF6">
    <property type="entry name" value="MANNAN POLYMERASE COMPLEXES SUBUNIT MNN9"/>
    <property type="match status" value="1"/>
</dbReference>
<organism evidence="3 4">
    <name type="scientific">Maudiozyma barnettii</name>
    <dbReference type="NCBI Taxonomy" id="61262"/>
    <lineage>
        <taxon>Eukaryota</taxon>
        <taxon>Fungi</taxon>
        <taxon>Dikarya</taxon>
        <taxon>Ascomycota</taxon>
        <taxon>Saccharomycotina</taxon>
        <taxon>Saccharomycetes</taxon>
        <taxon>Saccharomycetales</taxon>
        <taxon>Saccharomycetaceae</taxon>
        <taxon>Maudiozyma</taxon>
    </lineage>
</organism>
<keyword evidence="3" id="KW-0328">Glycosyltransferase</keyword>
<dbReference type="PANTHER" id="PTHR43083">
    <property type="entry name" value="MANNAN POLYMERASE II"/>
    <property type="match status" value="1"/>
</dbReference>
<dbReference type="GO" id="GO:0000136">
    <property type="term" value="C:mannan polymerase complex"/>
    <property type="evidence" value="ECO:0007669"/>
    <property type="project" value="TreeGrafter"/>
</dbReference>
<dbReference type="GO" id="GO:0006487">
    <property type="term" value="P:protein N-linked glycosylation"/>
    <property type="evidence" value="ECO:0007669"/>
    <property type="project" value="TreeGrafter"/>
</dbReference>